<sequence>MLKNYLTIACRNLLRNKLFSMINIIGLASGMVIALLIGLWITDELQFDHYYEKHDRLAQVAVQPSDKGIIYTNLIIQMPLGNELRTKYGKDFKYSSLVAGRGAHVLAAGDKKLSGVAMYAEKDFPEMFSLQMLKGNRGALKDPSTCLLSQSKALAVFGQQDPINKTILIDNNVTLKVGGVYKDLPENTSFYETDCIMPWENKANWFNSDDPQGNWYNHCGLLYVQLEDHVTMEQAAASIKDAPVSHIQGYVENATLFPLDKLHLYNEFNNGKMSGGRIQHVWLFGIIGVFVLLLACINFMNLSTARSERRAKEVGIRKAIGSLRGQLIGQFICESLAVAFLSLLLALVLVQLSLPLFNALANKHMSLPWSNIYFWGSLFAFTFLTGLVAGSYPAFYLSAFQPIRVLKGTFRVGRWAAVPRKALVVVQFTVSVTLIIGTIIVFRQIQYAKDRPVGYDRAGLIAVEMNTDDLHNHDEAIRRELLQSGVITDMGETNSLPTEISSGNGGFYWKGVEPGNNFNFGTLNVDYDYGRTVGWKVVAGRDFSRSFPADTASSMGGVILNESAAKLTGLQHPVGEIINYKGTIFANVPHVIVGVVKDMVMESPYGKPAPVIFFCGNRSWMSSMVLRIHPKIPVRQALAKIEPVFKKYNPGSPFDFRFIDDIYAKKFADEERIGRLAGIFAALAIFISCLGLFGLASFMVEQRVKEIGVRKVLGATVFNLWKLLSKDFLVLVIFSCVIAIPLTWYFLHAWLQKYEYHTNISWWIFAATGAGALMITLLTVSYQAIQAALANPVKSLRSE</sequence>
<evidence type="ECO:0000259" key="8">
    <source>
        <dbReference type="Pfam" id="PF12704"/>
    </source>
</evidence>
<gene>
    <name evidence="9" type="ORF">SAMN04488122_6229</name>
</gene>
<keyword evidence="10" id="KW-1185">Reference proteome</keyword>
<name>A0A1I0SCD0_9BACT</name>
<feature type="transmembrane region" description="Helical" evidence="6">
    <location>
        <begin position="421"/>
        <end position="442"/>
    </location>
</feature>
<dbReference type="Proteomes" id="UP000199310">
    <property type="component" value="Unassembled WGS sequence"/>
</dbReference>
<comment type="subcellular location">
    <subcellularLocation>
        <location evidence="1">Cell membrane</location>
        <topology evidence="1">Multi-pass membrane protein</topology>
    </subcellularLocation>
</comment>
<evidence type="ECO:0000256" key="1">
    <source>
        <dbReference type="ARBA" id="ARBA00004651"/>
    </source>
</evidence>
<dbReference type="GO" id="GO:0005886">
    <property type="term" value="C:plasma membrane"/>
    <property type="evidence" value="ECO:0007669"/>
    <property type="project" value="UniProtKB-SubCell"/>
</dbReference>
<proteinExistence type="predicted"/>
<evidence type="ECO:0000256" key="6">
    <source>
        <dbReference type="SAM" id="Phobius"/>
    </source>
</evidence>
<feature type="transmembrane region" description="Helical" evidence="6">
    <location>
        <begin position="676"/>
        <end position="700"/>
    </location>
</feature>
<dbReference type="PANTHER" id="PTHR30572">
    <property type="entry name" value="MEMBRANE COMPONENT OF TRANSPORTER-RELATED"/>
    <property type="match status" value="1"/>
</dbReference>
<keyword evidence="5 6" id="KW-0472">Membrane</keyword>
<dbReference type="Pfam" id="PF02687">
    <property type="entry name" value="FtsX"/>
    <property type="match status" value="2"/>
</dbReference>
<dbReference type="STRING" id="29529.SAMN04488122_6229"/>
<dbReference type="InterPro" id="IPR025857">
    <property type="entry name" value="MacB_PCD"/>
</dbReference>
<evidence type="ECO:0000313" key="10">
    <source>
        <dbReference type="Proteomes" id="UP000199310"/>
    </source>
</evidence>
<protein>
    <submittedName>
        <fullName evidence="9">ABC-type antimicrobial peptide transport system, permease component</fullName>
    </submittedName>
</protein>
<dbReference type="AlphaFoldDB" id="A0A1I0SCD0"/>
<dbReference type="EMBL" id="FOJG01000002">
    <property type="protein sequence ID" value="SEW54850.1"/>
    <property type="molecule type" value="Genomic_DNA"/>
</dbReference>
<evidence type="ECO:0000256" key="2">
    <source>
        <dbReference type="ARBA" id="ARBA00022475"/>
    </source>
</evidence>
<dbReference type="GO" id="GO:0022857">
    <property type="term" value="F:transmembrane transporter activity"/>
    <property type="evidence" value="ECO:0007669"/>
    <property type="project" value="TreeGrafter"/>
</dbReference>
<dbReference type="InterPro" id="IPR050250">
    <property type="entry name" value="Macrolide_Exporter_MacB"/>
</dbReference>
<organism evidence="9 10">
    <name type="scientific">Chitinophaga arvensicola</name>
    <dbReference type="NCBI Taxonomy" id="29529"/>
    <lineage>
        <taxon>Bacteria</taxon>
        <taxon>Pseudomonadati</taxon>
        <taxon>Bacteroidota</taxon>
        <taxon>Chitinophagia</taxon>
        <taxon>Chitinophagales</taxon>
        <taxon>Chitinophagaceae</taxon>
        <taxon>Chitinophaga</taxon>
    </lineage>
</organism>
<feature type="transmembrane region" description="Helical" evidence="6">
    <location>
        <begin position="372"/>
        <end position="400"/>
    </location>
</feature>
<dbReference type="PANTHER" id="PTHR30572:SF18">
    <property type="entry name" value="ABC-TYPE MACROLIDE FAMILY EXPORT SYSTEM PERMEASE COMPONENT 2"/>
    <property type="match status" value="1"/>
</dbReference>
<accession>A0A1I0SCD0</accession>
<feature type="transmembrane region" description="Helical" evidence="6">
    <location>
        <begin position="21"/>
        <end position="41"/>
    </location>
</feature>
<feature type="transmembrane region" description="Helical" evidence="6">
    <location>
        <begin position="760"/>
        <end position="780"/>
    </location>
</feature>
<feature type="transmembrane region" description="Helical" evidence="6">
    <location>
        <begin position="327"/>
        <end position="352"/>
    </location>
</feature>
<keyword evidence="2" id="KW-1003">Cell membrane</keyword>
<evidence type="ECO:0000259" key="7">
    <source>
        <dbReference type="Pfam" id="PF02687"/>
    </source>
</evidence>
<feature type="domain" description="ABC3 transporter permease C-terminal" evidence="7">
    <location>
        <begin position="286"/>
        <end position="395"/>
    </location>
</feature>
<evidence type="ECO:0000256" key="5">
    <source>
        <dbReference type="ARBA" id="ARBA00023136"/>
    </source>
</evidence>
<evidence type="ECO:0000313" key="9">
    <source>
        <dbReference type="EMBL" id="SEW54850.1"/>
    </source>
</evidence>
<keyword evidence="4 6" id="KW-1133">Transmembrane helix</keyword>
<dbReference type="Pfam" id="PF12704">
    <property type="entry name" value="MacB_PCD"/>
    <property type="match status" value="1"/>
</dbReference>
<dbReference type="OrthoDB" id="5933722at2"/>
<evidence type="ECO:0000256" key="4">
    <source>
        <dbReference type="ARBA" id="ARBA00022989"/>
    </source>
</evidence>
<feature type="domain" description="ABC3 transporter permease C-terminal" evidence="7">
    <location>
        <begin position="679"/>
        <end position="788"/>
    </location>
</feature>
<feature type="transmembrane region" description="Helical" evidence="6">
    <location>
        <begin position="281"/>
        <end position="302"/>
    </location>
</feature>
<keyword evidence="3 6" id="KW-0812">Transmembrane</keyword>
<dbReference type="InterPro" id="IPR003838">
    <property type="entry name" value="ABC3_permease_C"/>
</dbReference>
<feature type="domain" description="MacB-like periplasmic core" evidence="8">
    <location>
        <begin position="20"/>
        <end position="241"/>
    </location>
</feature>
<evidence type="ECO:0000256" key="3">
    <source>
        <dbReference type="ARBA" id="ARBA00022692"/>
    </source>
</evidence>
<feature type="transmembrane region" description="Helical" evidence="6">
    <location>
        <begin position="728"/>
        <end position="748"/>
    </location>
</feature>
<reference evidence="10" key="1">
    <citation type="submission" date="2016-10" db="EMBL/GenBank/DDBJ databases">
        <authorList>
            <person name="Varghese N."/>
            <person name="Submissions S."/>
        </authorList>
    </citation>
    <scope>NUCLEOTIDE SEQUENCE [LARGE SCALE GENOMIC DNA]</scope>
    <source>
        <strain evidence="10">DSM 3695</strain>
    </source>
</reference>